<dbReference type="SUPFAM" id="SSF52172">
    <property type="entry name" value="CheY-like"/>
    <property type="match status" value="1"/>
</dbReference>
<dbReference type="CDD" id="cd00130">
    <property type="entry name" value="PAS"/>
    <property type="match status" value="2"/>
</dbReference>
<keyword evidence="6" id="KW-0285">Flavoprotein</keyword>
<dbReference type="InterPro" id="IPR011102">
    <property type="entry name" value="Sig_transdc_His_kinase_HWE"/>
</dbReference>
<dbReference type="PROSITE" id="PS50113">
    <property type="entry name" value="PAC"/>
    <property type="match status" value="2"/>
</dbReference>
<organism evidence="22 23">
    <name type="scientific">Tranquillimonas alkanivorans</name>
    <dbReference type="NCBI Taxonomy" id="441119"/>
    <lineage>
        <taxon>Bacteria</taxon>
        <taxon>Pseudomonadati</taxon>
        <taxon>Pseudomonadota</taxon>
        <taxon>Alphaproteobacteria</taxon>
        <taxon>Rhodobacterales</taxon>
        <taxon>Roseobacteraceae</taxon>
        <taxon>Tranquillimonas</taxon>
    </lineage>
</organism>
<evidence type="ECO:0000256" key="2">
    <source>
        <dbReference type="ARBA" id="ARBA00012438"/>
    </source>
</evidence>
<keyword evidence="18" id="KW-0812">Transmembrane</keyword>
<dbReference type="EC" id="2.7.13.3" evidence="2"/>
<evidence type="ECO:0000256" key="13">
    <source>
        <dbReference type="ARBA" id="ARBA00022991"/>
    </source>
</evidence>
<dbReference type="InterPro" id="IPR013656">
    <property type="entry name" value="PAS_4"/>
</dbReference>
<evidence type="ECO:0000256" key="8">
    <source>
        <dbReference type="ARBA" id="ARBA00022679"/>
    </source>
</evidence>
<evidence type="ECO:0000256" key="14">
    <source>
        <dbReference type="ARBA" id="ARBA00023026"/>
    </source>
</evidence>
<dbReference type="Gene3D" id="3.30.565.10">
    <property type="entry name" value="Histidine kinase-like ATPase, C-terminal domain"/>
    <property type="match status" value="1"/>
</dbReference>
<dbReference type="InterPro" id="IPR000014">
    <property type="entry name" value="PAS"/>
</dbReference>
<evidence type="ECO:0000256" key="3">
    <source>
        <dbReference type="ARBA" id="ARBA00022543"/>
    </source>
</evidence>
<evidence type="ECO:0000256" key="1">
    <source>
        <dbReference type="ARBA" id="ARBA00000085"/>
    </source>
</evidence>
<evidence type="ECO:0000256" key="11">
    <source>
        <dbReference type="ARBA" id="ARBA00022777"/>
    </source>
</evidence>
<dbReference type="Proteomes" id="UP000199356">
    <property type="component" value="Unassembled WGS sequence"/>
</dbReference>
<dbReference type="Gene3D" id="3.40.50.2300">
    <property type="match status" value="1"/>
</dbReference>
<evidence type="ECO:0000256" key="15">
    <source>
        <dbReference type="ARBA" id="ARBA00023170"/>
    </source>
</evidence>
<dbReference type="Pfam" id="PF07536">
    <property type="entry name" value="HWE_HK"/>
    <property type="match status" value="1"/>
</dbReference>
<comment type="catalytic activity">
    <reaction evidence="1">
        <text>ATP + protein L-histidine = ADP + protein N-phospho-L-histidine.</text>
        <dbReference type="EC" id="2.7.13.3"/>
    </reaction>
</comment>
<dbReference type="SMART" id="SM00086">
    <property type="entry name" value="PAC"/>
    <property type="match status" value="2"/>
</dbReference>
<evidence type="ECO:0000256" key="10">
    <source>
        <dbReference type="ARBA" id="ARBA00022741"/>
    </source>
</evidence>
<keyword evidence="3" id="KW-0600">Photoreceptor protein</keyword>
<evidence type="ECO:0000259" key="21">
    <source>
        <dbReference type="PROSITE" id="PS50113"/>
    </source>
</evidence>
<keyword evidence="9" id="KW-0677">Repeat</keyword>
<feature type="domain" description="PAS" evidence="20">
    <location>
        <begin position="419"/>
        <end position="489"/>
    </location>
</feature>
<keyword evidence="13" id="KW-0157">Chromophore</keyword>
<gene>
    <name evidence="22" type="ORF">SAMN04488047_1543</name>
</gene>
<dbReference type="InterPro" id="IPR036890">
    <property type="entry name" value="HATPase_C_sf"/>
</dbReference>
<keyword evidence="10" id="KW-0547">Nucleotide-binding</keyword>
<keyword evidence="11" id="KW-0418">Kinase</keyword>
<keyword evidence="23" id="KW-1185">Reference proteome</keyword>
<dbReference type="OrthoDB" id="9816309at2"/>
<dbReference type="Pfam" id="PF08448">
    <property type="entry name" value="PAS_4"/>
    <property type="match status" value="1"/>
</dbReference>
<keyword evidence="12" id="KW-0067">ATP-binding</keyword>
<proteinExistence type="predicted"/>
<feature type="domain" description="PAC" evidence="21">
    <location>
        <begin position="627"/>
        <end position="679"/>
    </location>
</feature>
<evidence type="ECO:0000259" key="20">
    <source>
        <dbReference type="PROSITE" id="PS50112"/>
    </source>
</evidence>
<keyword evidence="18" id="KW-1133">Transmembrane helix</keyword>
<feature type="transmembrane region" description="Helical" evidence="18">
    <location>
        <begin position="385"/>
        <end position="408"/>
    </location>
</feature>
<dbReference type="GO" id="GO:0009881">
    <property type="term" value="F:photoreceptor activity"/>
    <property type="evidence" value="ECO:0007669"/>
    <property type="project" value="UniProtKB-KW"/>
</dbReference>
<keyword evidence="7" id="KW-0288">FMN</keyword>
<dbReference type="GO" id="GO:0005524">
    <property type="term" value="F:ATP binding"/>
    <property type="evidence" value="ECO:0007669"/>
    <property type="project" value="UniProtKB-KW"/>
</dbReference>
<keyword evidence="15" id="KW-0675">Receptor</keyword>
<dbReference type="PROSITE" id="PS50110">
    <property type="entry name" value="RESPONSE_REGULATORY"/>
    <property type="match status" value="1"/>
</dbReference>
<dbReference type="AlphaFoldDB" id="A0A1I5WRU7"/>
<dbReference type="InterPro" id="IPR001789">
    <property type="entry name" value="Sig_transdc_resp-reg_receiver"/>
</dbReference>
<dbReference type="GO" id="GO:0004673">
    <property type="term" value="F:protein histidine kinase activity"/>
    <property type="evidence" value="ECO:0007669"/>
    <property type="project" value="UniProtKB-EC"/>
</dbReference>
<sequence length="1019" mass="111834">MRECCPDGGEFPIAVVKNECARQARLLIVCSSFPDLFRRFHEASASVSRTRAALLLLFTTLALLPGATVAQPQEQDAPLRVLLLHSFQRELPFSANFENGFEEALKEEGRPYTLYVEALDAARFGGPAHMEATVAYLSEKYAATPVDVVIANSRPAGDLLASAPGLLPEARRVFANGPRADAEVQAPDEGLLIHATFAYGESLLEVMRLAAPDTLYVVGDTSDASGRARVGRFQEAVEEMELEIPVEYLLDQPLPALLERVSGLPPGAAVYELGVFKDGGDRVLRPIQVTRRLADAASVPVFSYWKAAGTGAVGGLVLSAGELGRLTGQTVLDGPSTGAVETAGLSYIYDWQALERWGLTDAGFPPEATFLNRMPGLWEAYPRQVIAALVVGALLLGLSIMLFAAIVARRQRERELEDSEMRFRGMADNLPQLAWMARPDGWIFWFNERWHAFTGATLEQMQGWGWKSVHHPDHVDRVVTNIQHSWDTGEPWEDTFPLRGADGSYRWFLSRARPVRDAAGGVKLWFGTNTDITEQMQAEEALRESEERLVAIVEQLSEGLVIFDSEGQAVHWNPAALEMHGFSRTDERLRTVPDLAEVFEFRALEDGEVVSPADWIVPRVLRGETIRNFEARLIRPDTGWERIFSYSGSLVHNGKGEMLVVLVIADVTERRQTEERQRLLMREVDHRAKNALAVVLSVVKLTKADTIEAFKSAIEGRVSALARTHNLLAQSRWDEVELDVVIREELRPYTEGEMSGRVTLSGPPILVRPGGVQPLTMVIHELTTNAAKYGALSVDAGRLDIHWNLDGDGNLSLTWNEIGAPSVKVPERIGFGSTLIQSTVTSQLGGTIEQQWRPDGLHCAMRLSEGTARRASPETAEMPRRNGTPHLPSSGTTKAARVLVVEDEPLIAARIVDDLRQAGYQPVGPAASLKAALAKARSEQDLHAALVDINLNGEESWPVIDVLRERGVPFSFATGYTGVSEQVPTGPVLEKPFSTDQLMEMLKRLLVGPRSPGGGAPAA</sequence>
<dbReference type="GO" id="GO:0000160">
    <property type="term" value="P:phosphorelay signal transduction system"/>
    <property type="evidence" value="ECO:0007669"/>
    <property type="project" value="InterPro"/>
</dbReference>
<dbReference type="InterPro" id="IPR013655">
    <property type="entry name" value="PAS_fold_3"/>
</dbReference>
<dbReference type="PANTHER" id="PTHR41523:SF8">
    <property type="entry name" value="ETHYLENE RESPONSE SENSOR PROTEIN"/>
    <property type="match status" value="1"/>
</dbReference>
<feature type="compositionally biased region" description="Basic and acidic residues" evidence="17">
    <location>
        <begin position="867"/>
        <end position="880"/>
    </location>
</feature>
<evidence type="ECO:0000256" key="9">
    <source>
        <dbReference type="ARBA" id="ARBA00022737"/>
    </source>
</evidence>
<keyword evidence="8" id="KW-0808">Transferase</keyword>
<dbReference type="InterPro" id="IPR035965">
    <property type="entry name" value="PAS-like_dom_sf"/>
</dbReference>
<protein>
    <recommendedName>
        <fullName evidence="2">histidine kinase</fullName>
        <ecNumber evidence="2">2.7.13.3</ecNumber>
    </recommendedName>
</protein>
<keyword evidence="4 16" id="KW-0597">Phosphoprotein</keyword>
<feature type="domain" description="Response regulatory" evidence="19">
    <location>
        <begin position="897"/>
        <end position="1006"/>
    </location>
</feature>
<evidence type="ECO:0000256" key="5">
    <source>
        <dbReference type="ARBA" id="ARBA00022606"/>
    </source>
</evidence>
<dbReference type="Pfam" id="PF08447">
    <property type="entry name" value="PAS_3"/>
    <property type="match status" value="1"/>
</dbReference>
<evidence type="ECO:0000256" key="6">
    <source>
        <dbReference type="ARBA" id="ARBA00022630"/>
    </source>
</evidence>
<dbReference type="PROSITE" id="PS50112">
    <property type="entry name" value="PAS"/>
    <property type="match status" value="2"/>
</dbReference>
<feature type="region of interest" description="Disordered" evidence="17">
    <location>
        <begin position="865"/>
        <end position="892"/>
    </location>
</feature>
<dbReference type="SMART" id="SM00091">
    <property type="entry name" value="PAS"/>
    <property type="match status" value="2"/>
</dbReference>
<feature type="modified residue" description="4-aspartylphosphate" evidence="16">
    <location>
        <position position="948"/>
    </location>
</feature>
<evidence type="ECO:0000256" key="18">
    <source>
        <dbReference type="SAM" id="Phobius"/>
    </source>
</evidence>
<dbReference type="EMBL" id="FOXA01000054">
    <property type="protein sequence ID" value="SFQ22166.1"/>
    <property type="molecule type" value="Genomic_DNA"/>
</dbReference>
<evidence type="ECO:0000256" key="4">
    <source>
        <dbReference type="ARBA" id="ARBA00022553"/>
    </source>
</evidence>
<dbReference type="InterPro" id="IPR000700">
    <property type="entry name" value="PAS-assoc_C"/>
</dbReference>
<dbReference type="SMART" id="SM00911">
    <property type="entry name" value="HWE_HK"/>
    <property type="match status" value="1"/>
</dbReference>
<evidence type="ECO:0000256" key="17">
    <source>
        <dbReference type="SAM" id="MobiDB-lite"/>
    </source>
</evidence>
<evidence type="ECO:0000256" key="7">
    <source>
        <dbReference type="ARBA" id="ARBA00022643"/>
    </source>
</evidence>
<evidence type="ECO:0000313" key="22">
    <source>
        <dbReference type="EMBL" id="SFQ22166.1"/>
    </source>
</evidence>
<evidence type="ECO:0000256" key="16">
    <source>
        <dbReference type="PROSITE-ProRule" id="PRU00169"/>
    </source>
</evidence>
<accession>A0A1I5WRU7</accession>
<name>A0A1I5WRU7_9RHOB</name>
<dbReference type="Gene3D" id="3.30.450.20">
    <property type="entry name" value="PAS domain"/>
    <property type="match status" value="2"/>
</dbReference>
<dbReference type="SMART" id="SM00448">
    <property type="entry name" value="REC"/>
    <property type="match status" value="1"/>
</dbReference>
<keyword evidence="18" id="KW-0472">Membrane</keyword>
<dbReference type="PANTHER" id="PTHR41523">
    <property type="entry name" value="TWO-COMPONENT SYSTEM SENSOR PROTEIN"/>
    <property type="match status" value="1"/>
</dbReference>
<dbReference type="NCBIfam" id="TIGR00229">
    <property type="entry name" value="sensory_box"/>
    <property type="match status" value="2"/>
</dbReference>
<dbReference type="InterPro" id="IPR001610">
    <property type="entry name" value="PAC"/>
</dbReference>
<keyword evidence="14" id="KW-0843">Virulence</keyword>
<dbReference type="SUPFAM" id="SSF55785">
    <property type="entry name" value="PYP-like sensor domain (PAS domain)"/>
    <property type="match status" value="2"/>
</dbReference>
<dbReference type="InterPro" id="IPR011006">
    <property type="entry name" value="CheY-like_superfamily"/>
</dbReference>
<feature type="domain" description="PAC" evidence="21">
    <location>
        <begin position="492"/>
        <end position="544"/>
    </location>
</feature>
<feature type="domain" description="PAS" evidence="20">
    <location>
        <begin position="545"/>
        <end position="624"/>
    </location>
</feature>
<dbReference type="STRING" id="441119.SAMN04488047_1543"/>
<evidence type="ECO:0000259" key="19">
    <source>
        <dbReference type="PROSITE" id="PS50110"/>
    </source>
</evidence>
<keyword evidence="5" id="KW-0716">Sensory transduction</keyword>
<evidence type="ECO:0000313" key="23">
    <source>
        <dbReference type="Proteomes" id="UP000199356"/>
    </source>
</evidence>
<reference evidence="22 23" key="1">
    <citation type="submission" date="2016-10" db="EMBL/GenBank/DDBJ databases">
        <authorList>
            <person name="de Groot N.N."/>
        </authorList>
    </citation>
    <scope>NUCLEOTIDE SEQUENCE [LARGE SCALE GENOMIC DNA]</scope>
    <source>
        <strain evidence="22 23">DSM 19547</strain>
    </source>
</reference>
<evidence type="ECO:0000256" key="12">
    <source>
        <dbReference type="ARBA" id="ARBA00022840"/>
    </source>
</evidence>
<dbReference type="FunFam" id="3.30.450.20:FF:000099">
    <property type="entry name" value="Sensory box sensor histidine kinase"/>
    <property type="match status" value="1"/>
</dbReference>